<feature type="compositionally biased region" description="Polar residues" evidence="2">
    <location>
        <begin position="1"/>
        <end position="37"/>
    </location>
</feature>
<gene>
    <name evidence="5" type="ORF">F8M41_004263</name>
</gene>
<comment type="caution">
    <text evidence="5">The sequence shown here is derived from an EMBL/GenBank/DDBJ whole genome shotgun (WGS) entry which is preliminary data.</text>
</comment>
<evidence type="ECO:0000256" key="1">
    <source>
        <dbReference type="PROSITE-ProRule" id="PRU00175"/>
    </source>
</evidence>
<keyword evidence="1" id="KW-0479">Metal-binding</keyword>
<evidence type="ECO:0000259" key="4">
    <source>
        <dbReference type="PROSITE" id="PS50089"/>
    </source>
</evidence>
<name>A0A8H3XBG7_GIGMA</name>
<keyword evidence="3" id="KW-0812">Transmembrane</keyword>
<dbReference type="OrthoDB" id="8062037at2759"/>
<accession>A0A8H3XBG7</accession>
<feature type="domain" description="RING-type" evidence="4">
    <location>
        <begin position="367"/>
        <end position="408"/>
    </location>
</feature>
<keyword evidence="6" id="KW-1185">Reference proteome</keyword>
<dbReference type="AlphaFoldDB" id="A0A8H3XBG7"/>
<feature type="region of interest" description="Disordered" evidence="2">
    <location>
        <begin position="1"/>
        <end position="55"/>
    </location>
</feature>
<keyword evidence="1" id="KW-0862">Zinc</keyword>
<evidence type="ECO:0000313" key="6">
    <source>
        <dbReference type="Proteomes" id="UP000439903"/>
    </source>
</evidence>
<keyword evidence="3" id="KW-1133">Transmembrane helix</keyword>
<dbReference type="SUPFAM" id="SSF57850">
    <property type="entry name" value="RING/U-box"/>
    <property type="match status" value="1"/>
</dbReference>
<dbReference type="EMBL" id="WTPW01001388">
    <property type="protein sequence ID" value="KAF0438331.1"/>
    <property type="molecule type" value="Genomic_DNA"/>
</dbReference>
<feature type="region of interest" description="Disordered" evidence="2">
    <location>
        <begin position="418"/>
        <end position="462"/>
    </location>
</feature>
<feature type="transmembrane region" description="Helical" evidence="3">
    <location>
        <begin position="150"/>
        <end position="171"/>
    </location>
</feature>
<dbReference type="Pfam" id="PF13639">
    <property type="entry name" value="zf-RING_2"/>
    <property type="match status" value="1"/>
</dbReference>
<protein>
    <submittedName>
        <fullName evidence="5">Ring zinc finger protein</fullName>
    </submittedName>
</protein>
<evidence type="ECO:0000256" key="3">
    <source>
        <dbReference type="SAM" id="Phobius"/>
    </source>
</evidence>
<feature type="transmembrane region" description="Helical" evidence="3">
    <location>
        <begin position="233"/>
        <end position="262"/>
    </location>
</feature>
<feature type="transmembrane region" description="Helical" evidence="3">
    <location>
        <begin position="116"/>
        <end position="138"/>
    </location>
</feature>
<proteinExistence type="predicted"/>
<dbReference type="PANTHER" id="PTHR46225">
    <property type="entry name" value="C3H4 TYPE ZINC FINGER PROTEIN"/>
    <property type="match status" value="1"/>
</dbReference>
<feature type="transmembrane region" description="Helical" evidence="3">
    <location>
        <begin position="203"/>
        <end position="221"/>
    </location>
</feature>
<keyword evidence="3" id="KW-0472">Membrane</keyword>
<dbReference type="GO" id="GO:0008270">
    <property type="term" value="F:zinc ion binding"/>
    <property type="evidence" value="ECO:0007669"/>
    <property type="project" value="UniProtKB-KW"/>
</dbReference>
<keyword evidence="1" id="KW-0863">Zinc-finger</keyword>
<feature type="compositionally biased region" description="Low complexity" evidence="2">
    <location>
        <begin position="38"/>
        <end position="47"/>
    </location>
</feature>
<dbReference type="PROSITE" id="PS50089">
    <property type="entry name" value="ZF_RING_2"/>
    <property type="match status" value="1"/>
</dbReference>
<dbReference type="PANTHER" id="PTHR46225:SF19">
    <property type="entry name" value="RING-TYPE DOMAIN-CONTAINING PROTEIN"/>
    <property type="match status" value="1"/>
</dbReference>
<feature type="compositionally biased region" description="Low complexity" evidence="2">
    <location>
        <begin position="425"/>
        <end position="444"/>
    </location>
</feature>
<dbReference type="SMART" id="SM00184">
    <property type="entry name" value="RING"/>
    <property type="match status" value="1"/>
</dbReference>
<dbReference type="Gene3D" id="3.30.40.10">
    <property type="entry name" value="Zinc/RING finger domain, C3HC4 (zinc finger)"/>
    <property type="match status" value="1"/>
</dbReference>
<evidence type="ECO:0000256" key="2">
    <source>
        <dbReference type="SAM" id="MobiDB-lite"/>
    </source>
</evidence>
<dbReference type="InterPro" id="IPR013083">
    <property type="entry name" value="Znf_RING/FYVE/PHD"/>
</dbReference>
<sequence length="462" mass="50960">MDINPHDTSSNVDRTSTTTPSYLQNSPIIESSTTSIGSPPNNNSDSSQQAVSMPTPALQRQSRSAVLSSVLSSTPNTSSIATTSVRATAAGSRQVRRNWWGYIIENFRSISRTSKVLLIMSLILVVIQVVVTVTILVISALRNRSCDRPLNVFLILYIIRVIVACPVNVYLHLNPRDHRRNGQNQNDNNEPIRRDSWIDRFKSFLDLFATLWFIIGNYLLFTTQNCANKAPEIFFLSLTWVILGYIVITIPILLCLAVIFCLPCVLVAMRILHVGDAVGISGASDDVIQKIPLVKFKALHGDSNVTESQTPDTIVSVSQTESSHQPIPSTTKKSRFNIFGSKSKSSSHNLPVAQQTLTIPNPDDAVCSICLSAYEDGDELRNLWCSHHFHKDCVDEWLSLNRRCPMCRMDVVEMANERNNKKGKNTNNNNDNNNGGEGSSSTGGRVDGSSQGESAEDAAHKV</sequence>
<dbReference type="InterPro" id="IPR001841">
    <property type="entry name" value="Znf_RING"/>
</dbReference>
<organism evidence="5 6">
    <name type="scientific">Gigaspora margarita</name>
    <dbReference type="NCBI Taxonomy" id="4874"/>
    <lineage>
        <taxon>Eukaryota</taxon>
        <taxon>Fungi</taxon>
        <taxon>Fungi incertae sedis</taxon>
        <taxon>Mucoromycota</taxon>
        <taxon>Glomeromycotina</taxon>
        <taxon>Glomeromycetes</taxon>
        <taxon>Diversisporales</taxon>
        <taxon>Gigasporaceae</taxon>
        <taxon>Gigaspora</taxon>
    </lineage>
</organism>
<reference evidence="5 6" key="1">
    <citation type="journal article" date="2019" name="Environ. Microbiol.">
        <title>At the nexus of three kingdoms: the genome of the mycorrhizal fungus Gigaspora margarita provides insights into plant, endobacterial and fungal interactions.</title>
        <authorList>
            <person name="Venice F."/>
            <person name="Ghignone S."/>
            <person name="Salvioli di Fossalunga A."/>
            <person name="Amselem J."/>
            <person name="Novero M."/>
            <person name="Xianan X."/>
            <person name="Sedzielewska Toro K."/>
            <person name="Morin E."/>
            <person name="Lipzen A."/>
            <person name="Grigoriev I.V."/>
            <person name="Henrissat B."/>
            <person name="Martin F.M."/>
            <person name="Bonfante P."/>
        </authorList>
    </citation>
    <scope>NUCLEOTIDE SEQUENCE [LARGE SCALE GENOMIC DNA]</scope>
    <source>
        <strain evidence="5 6">BEG34</strain>
    </source>
</reference>
<evidence type="ECO:0000313" key="5">
    <source>
        <dbReference type="EMBL" id="KAF0438331.1"/>
    </source>
</evidence>
<dbReference type="Proteomes" id="UP000439903">
    <property type="component" value="Unassembled WGS sequence"/>
</dbReference>